<accession>A0A7T5R137</accession>
<dbReference type="AlphaFoldDB" id="A0A7T5R137"/>
<dbReference type="Proteomes" id="UP000595362">
    <property type="component" value="Chromosome"/>
</dbReference>
<gene>
    <name evidence="1" type="ORF">HYS17_08685</name>
</gene>
<organism evidence="1 2">
    <name type="scientific">Micavibrio aeruginosavorus</name>
    <dbReference type="NCBI Taxonomy" id="349221"/>
    <lineage>
        <taxon>Bacteria</taxon>
        <taxon>Pseudomonadati</taxon>
        <taxon>Bdellovibrionota</taxon>
        <taxon>Bdellovibrionia</taxon>
        <taxon>Bdellovibrionales</taxon>
        <taxon>Pseudobdellovibrionaceae</taxon>
        <taxon>Micavibrio</taxon>
    </lineage>
</organism>
<sequence length="117" mass="12864">MDLRQQQRLMEKYNLASGYSTHLPNTEASPGLTSLVDKATRNGGHVFFGEPHTDGVMLKQYELLANNPDAFKVAAQNGVKHLALEFPSDFQSYADDFVAGKIGRDEFKKGLAGFGTQ</sequence>
<evidence type="ECO:0000313" key="1">
    <source>
        <dbReference type="EMBL" id="QQG35593.1"/>
    </source>
</evidence>
<dbReference type="EMBL" id="CP066681">
    <property type="protein sequence ID" value="QQG35593.1"/>
    <property type="molecule type" value="Genomic_DNA"/>
</dbReference>
<proteinExistence type="predicted"/>
<reference evidence="1 2" key="1">
    <citation type="submission" date="2020-07" db="EMBL/GenBank/DDBJ databases">
        <title>Huge and variable diversity of episymbiotic CPR bacteria and DPANN archaea in groundwater ecosystems.</title>
        <authorList>
            <person name="He C.Y."/>
            <person name="Keren R."/>
            <person name="Whittaker M."/>
            <person name="Farag I.F."/>
            <person name="Doudna J."/>
            <person name="Cate J.H.D."/>
            <person name="Banfield J.F."/>
        </authorList>
    </citation>
    <scope>NUCLEOTIDE SEQUENCE [LARGE SCALE GENOMIC DNA]</scope>
    <source>
        <strain evidence="1">NC_groundwater_70_Ag_B-0.1um_54_66</strain>
    </source>
</reference>
<name>A0A7T5R137_9BACT</name>
<protein>
    <submittedName>
        <fullName evidence="1">Uncharacterized protein</fullName>
    </submittedName>
</protein>
<evidence type="ECO:0000313" key="2">
    <source>
        <dbReference type="Proteomes" id="UP000595362"/>
    </source>
</evidence>